<dbReference type="HAMAP" id="MF_01315">
    <property type="entry name" value="Ribosomal_uS13"/>
    <property type="match status" value="1"/>
</dbReference>
<comment type="subunit">
    <text evidence="4">Part of the 30S ribosomal subunit. Forms a loose heterodimer with protein S19. Forms two bridges to the 50S subunit in the 70S ribosome.</text>
</comment>
<accession>A0A075GB84</accession>
<evidence type="ECO:0000256" key="2">
    <source>
        <dbReference type="ARBA" id="ARBA00022980"/>
    </source>
</evidence>
<dbReference type="GO" id="GO:0003735">
    <property type="term" value="F:structural constituent of ribosome"/>
    <property type="evidence" value="ECO:0007669"/>
    <property type="project" value="InterPro"/>
</dbReference>
<keyword evidence="4" id="KW-0694">RNA-binding</keyword>
<gene>
    <name evidence="6" type="primary">RP-S13</name>
    <name evidence="4" type="synonym">rps13</name>
    <name evidence="6" type="synonym">rpsM</name>
</gene>
<evidence type="ECO:0000256" key="5">
    <source>
        <dbReference type="RuleBase" id="RU003830"/>
    </source>
</evidence>
<comment type="function">
    <text evidence="4">Located at the top of the head of the 30S subunit, it contacts several helices of the 16S rRNA. In the 70S ribosome it contacts the 23S rRNA (bridge B1a) and protein L5 of the 50S subunit (bridge B1b), connecting the 2 subunits; these bridges are implicated in subunit movement.</text>
</comment>
<reference evidence="6" key="1">
    <citation type="journal article" date="2014" name="Genome Biol. Evol.">
        <title>Pangenome evidence for extensive interdomain horizontal transfer affecting lineage core and shell genes in uncultured planktonic thaumarchaeota and euryarchaeota.</title>
        <authorList>
            <person name="Deschamps P."/>
            <person name="Zivanovic Y."/>
            <person name="Moreira D."/>
            <person name="Rodriguez-Valera F."/>
            <person name="Lopez-Garcia P."/>
        </authorList>
    </citation>
    <scope>NUCLEOTIDE SEQUENCE</scope>
</reference>
<keyword evidence="2 4" id="KW-0689">Ribosomal protein</keyword>
<keyword evidence="4" id="KW-0699">rRNA-binding</keyword>
<dbReference type="PIRSF" id="PIRSF002134">
    <property type="entry name" value="Ribosomal_S13"/>
    <property type="match status" value="1"/>
</dbReference>
<dbReference type="EMBL" id="KF900606">
    <property type="protein sequence ID" value="AIF00914.1"/>
    <property type="molecule type" value="Genomic_DNA"/>
</dbReference>
<dbReference type="InterPro" id="IPR010979">
    <property type="entry name" value="Ribosomal_uS13-like_H2TH"/>
</dbReference>
<dbReference type="InterPro" id="IPR001892">
    <property type="entry name" value="Ribosomal_uS13"/>
</dbReference>
<proteinExistence type="inferred from homology"/>
<dbReference type="Gene3D" id="1.10.8.50">
    <property type="match status" value="1"/>
</dbReference>
<dbReference type="PROSITE" id="PS50159">
    <property type="entry name" value="RIBOSOMAL_S13_2"/>
    <property type="match status" value="1"/>
</dbReference>
<evidence type="ECO:0000256" key="4">
    <source>
        <dbReference type="HAMAP-Rule" id="MF_01315"/>
    </source>
</evidence>
<dbReference type="Gene3D" id="4.10.910.10">
    <property type="entry name" value="30s ribosomal protein s13, domain 2"/>
    <property type="match status" value="1"/>
</dbReference>
<evidence type="ECO:0000256" key="3">
    <source>
        <dbReference type="ARBA" id="ARBA00023274"/>
    </source>
</evidence>
<name>A0A075GB84_9EURY</name>
<dbReference type="PROSITE" id="PS00646">
    <property type="entry name" value="RIBOSOMAL_S13_1"/>
    <property type="match status" value="1"/>
</dbReference>
<dbReference type="PANTHER" id="PTHR10871">
    <property type="entry name" value="30S RIBOSOMAL PROTEIN S13/40S RIBOSOMAL PROTEIN S18"/>
    <property type="match status" value="1"/>
</dbReference>
<dbReference type="GO" id="GO:0019843">
    <property type="term" value="F:rRNA binding"/>
    <property type="evidence" value="ECO:0007669"/>
    <property type="project" value="UniProtKB-UniRule"/>
</dbReference>
<evidence type="ECO:0000256" key="1">
    <source>
        <dbReference type="ARBA" id="ARBA00008080"/>
    </source>
</evidence>
<dbReference type="GO" id="GO:0015935">
    <property type="term" value="C:small ribosomal subunit"/>
    <property type="evidence" value="ECO:0007669"/>
    <property type="project" value="TreeGrafter"/>
</dbReference>
<dbReference type="InterPro" id="IPR027437">
    <property type="entry name" value="Rbsml_uS13_C"/>
</dbReference>
<organism evidence="6">
    <name type="scientific">uncultured marine group II/III euryarchaeote KM3_13_G01</name>
    <dbReference type="NCBI Taxonomy" id="1457873"/>
    <lineage>
        <taxon>Archaea</taxon>
        <taxon>Methanobacteriati</taxon>
        <taxon>Methanobacteriota</taxon>
        <taxon>environmental samples</taxon>
    </lineage>
</organism>
<dbReference type="Pfam" id="PF00416">
    <property type="entry name" value="Ribosomal_S13"/>
    <property type="match status" value="1"/>
</dbReference>
<dbReference type="SUPFAM" id="SSF46946">
    <property type="entry name" value="S13-like H2TH domain"/>
    <property type="match status" value="1"/>
</dbReference>
<dbReference type="GO" id="GO:0006412">
    <property type="term" value="P:translation"/>
    <property type="evidence" value="ECO:0007669"/>
    <property type="project" value="UniProtKB-UniRule"/>
</dbReference>
<dbReference type="InterPro" id="IPR018269">
    <property type="entry name" value="Ribosomal_uS13_CS"/>
</dbReference>
<comment type="similarity">
    <text evidence="1 4 5">Belongs to the universal ribosomal protein uS13 family.</text>
</comment>
<sequence>MAQTPDADLGDDFRYILRLAQADVDGLKPIGMGLTSVKGVGQRTALALCDVANVDGKKLGGHMSDKELDALNEAIESYPSHVPLWMLNRQRDLTSGDEVHLFSVDVSMVHKDDIDRLRAHKSYRGVRHALGLRVRGQRTRSNGRSGLTLGVEKKK</sequence>
<dbReference type="AlphaFoldDB" id="A0A075GB84"/>
<evidence type="ECO:0000313" key="6">
    <source>
        <dbReference type="EMBL" id="AIF00914.1"/>
    </source>
</evidence>
<keyword evidence="3 4" id="KW-0687">Ribonucleoprotein</keyword>
<protein>
    <recommendedName>
        <fullName evidence="4">Small ribosomal subunit protein uS13</fullName>
    </recommendedName>
</protein>
<dbReference type="GO" id="GO:0005829">
    <property type="term" value="C:cytosol"/>
    <property type="evidence" value="ECO:0007669"/>
    <property type="project" value="TreeGrafter"/>
</dbReference>
<dbReference type="PANTHER" id="PTHR10871:SF3">
    <property type="entry name" value="SMALL RIBOSOMAL SUBUNIT PROTEIN US13"/>
    <property type="match status" value="1"/>
</dbReference>
<dbReference type="NCBIfam" id="NF003140">
    <property type="entry name" value="PRK04053.1"/>
    <property type="match status" value="1"/>
</dbReference>